<feature type="transmembrane region" description="Helical" evidence="13">
    <location>
        <begin position="93"/>
        <end position="108"/>
    </location>
</feature>
<evidence type="ECO:0000256" key="10">
    <source>
        <dbReference type="ARBA" id="ARBA00023004"/>
    </source>
</evidence>
<feature type="domain" description="FAD-binding FR-type" evidence="14">
    <location>
        <begin position="227"/>
        <end position="335"/>
    </location>
</feature>
<keyword evidence="9" id="KW-0560">Oxidoreductase</keyword>
<keyword evidence="4 13" id="KW-0812">Transmembrane</keyword>
<dbReference type="InterPro" id="IPR050415">
    <property type="entry name" value="MRET"/>
</dbReference>
<proteinExistence type="predicted"/>
<evidence type="ECO:0000259" key="14">
    <source>
        <dbReference type="PROSITE" id="PS51384"/>
    </source>
</evidence>
<feature type="transmembrane region" description="Helical" evidence="13">
    <location>
        <begin position="52"/>
        <end position="72"/>
    </location>
</feature>
<dbReference type="PRINTS" id="PR00410">
    <property type="entry name" value="PHEHYDRXLASE"/>
</dbReference>
<keyword evidence="6" id="KW-0479">Metal-binding</keyword>
<keyword evidence="5" id="KW-0001">2Fe-2S</keyword>
<evidence type="ECO:0000256" key="9">
    <source>
        <dbReference type="ARBA" id="ARBA00023002"/>
    </source>
</evidence>
<evidence type="ECO:0000256" key="4">
    <source>
        <dbReference type="ARBA" id="ARBA00022692"/>
    </source>
</evidence>
<keyword evidence="8 13" id="KW-1133">Transmembrane helix</keyword>
<dbReference type="InterPro" id="IPR013130">
    <property type="entry name" value="Fe3_Rdtase_TM_dom"/>
</dbReference>
<evidence type="ECO:0000313" key="16">
    <source>
        <dbReference type="Proteomes" id="UP001303211"/>
    </source>
</evidence>
<feature type="transmembrane region" description="Helical" evidence="13">
    <location>
        <begin position="205"/>
        <end position="226"/>
    </location>
</feature>
<protein>
    <submittedName>
        <fullName evidence="15">Ferric reductase-like transmembrane domain-containing protein</fullName>
    </submittedName>
</protein>
<evidence type="ECO:0000256" key="7">
    <source>
        <dbReference type="ARBA" id="ARBA00022827"/>
    </source>
</evidence>
<dbReference type="PROSITE" id="PS51384">
    <property type="entry name" value="FAD_FR"/>
    <property type="match status" value="1"/>
</dbReference>
<keyword evidence="7" id="KW-0274">FAD</keyword>
<keyword evidence="16" id="KW-1185">Reference proteome</keyword>
<evidence type="ECO:0000256" key="8">
    <source>
        <dbReference type="ARBA" id="ARBA00022989"/>
    </source>
</evidence>
<dbReference type="InterPro" id="IPR013112">
    <property type="entry name" value="FAD-bd_8"/>
</dbReference>
<feature type="transmembrane region" description="Helical" evidence="13">
    <location>
        <begin position="147"/>
        <end position="167"/>
    </location>
</feature>
<dbReference type="Pfam" id="PF08022">
    <property type="entry name" value="FAD_binding_8"/>
    <property type="match status" value="1"/>
</dbReference>
<dbReference type="EMBL" id="CP136921">
    <property type="protein sequence ID" value="WOO31420.1"/>
    <property type="molecule type" value="Genomic_DNA"/>
</dbReference>
<dbReference type="InterPro" id="IPR017938">
    <property type="entry name" value="Riboflavin_synthase-like_b-brl"/>
</dbReference>
<dbReference type="PANTHER" id="PTHR47354:SF8">
    <property type="entry name" value="1,2-PHENYLACETYL-COA EPOXIDASE, SUBUNIT E"/>
    <property type="match status" value="1"/>
</dbReference>
<dbReference type="SUPFAM" id="SSF52343">
    <property type="entry name" value="Ferredoxin reductase-like, C-terminal NADP-linked domain"/>
    <property type="match status" value="1"/>
</dbReference>
<dbReference type="InterPro" id="IPR039261">
    <property type="entry name" value="FNR_nucleotide-bd"/>
</dbReference>
<evidence type="ECO:0000256" key="1">
    <source>
        <dbReference type="ARBA" id="ARBA00001974"/>
    </source>
</evidence>
<dbReference type="Pfam" id="PF01794">
    <property type="entry name" value="Ferric_reduct"/>
    <property type="match status" value="1"/>
</dbReference>
<reference evidence="15 16" key="1">
    <citation type="submission" date="2023-03" db="EMBL/GenBank/DDBJ databases">
        <title>Diaphorobacter basophil sp. nov., isolated from a sewage-treatment plant.</title>
        <authorList>
            <person name="Yang K."/>
        </authorList>
    </citation>
    <scope>NUCLEOTIDE SEQUENCE [LARGE SCALE GENOMIC DNA]</scope>
    <source>
        <strain evidence="15 16">Y-1</strain>
    </source>
</reference>
<evidence type="ECO:0000313" key="15">
    <source>
        <dbReference type="EMBL" id="WOO31420.1"/>
    </source>
</evidence>
<dbReference type="InterPro" id="IPR017927">
    <property type="entry name" value="FAD-bd_FR_type"/>
</dbReference>
<dbReference type="PANTHER" id="PTHR47354">
    <property type="entry name" value="NADH OXIDOREDUCTASE HCR"/>
    <property type="match status" value="1"/>
</dbReference>
<dbReference type="RefSeq" id="WP_317700899.1">
    <property type="nucleotide sequence ID" value="NZ_CP136921.1"/>
</dbReference>
<dbReference type="SUPFAM" id="SSF63380">
    <property type="entry name" value="Riboflavin synthase domain-like"/>
    <property type="match status" value="1"/>
</dbReference>
<dbReference type="CDD" id="cd06198">
    <property type="entry name" value="FNR_like_3"/>
    <property type="match status" value="1"/>
</dbReference>
<evidence type="ECO:0000256" key="13">
    <source>
        <dbReference type="SAM" id="Phobius"/>
    </source>
</evidence>
<evidence type="ECO:0000256" key="5">
    <source>
        <dbReference type="ARBA" id="ARBA00022714"/>
    </source>
</evidence>
<keyword evidence="12 13" id="KW-0472">Membrane</keyword>
<evidence type="ECO:0000256" key="2">
    <source>
        <dbReference type="ARBA" id="ARBA00004141"/>
    </source>
</evidence>
<sequence>MRRTLSPATALALWLALITLAWWAVAPAQLGIDPLVNAQGEATGWWQLRRHAIYLTGLWCMGLMGLIMVLALRLPLIERPLGGMDQVYRLHKWAGMGAGITALLHWGVKEGGGLIKATWGREGKPARDAVLPWFTDARDLAKDLGEWAFYALLVLIALTLLQRLLAYRPWRLTHRAMPLLYLGFVFHALALTPLAYWALPLGLLHAGLLTLGSAAALWSLAGGIGLRRRHGAHIHSVQLLGQGPDAPLEVVCALPDSWPGHCPGQFAFVRFDRAEGAHPFTIASAPGALGENARGEALLRLVIKPLGDYTRTLARRLQAGQGVDIEGPYGRFDGRGSRARQQVWVAGGVGVTPFIALLEARQPGLATADARLQPVQMHYCTRDAARDALLGRLQTLCAQAEPAVTLTVHDGARGQRLTPRTLEALGGPLDIWFCGPQGLGDTLGAHASNAPWRLYRESFAMR</sequence>
<comment type="cofactor">
    <cofactor evidence="1">
        <name>FAD</name>
        <dbReference type="ChEBI" id="CHEBI:57692"/>
    </cofactor>
</comment>
<evidence type="ECO:0000256" key="3">
    <source>
        <dbReference type="ARBA" id="ARBA00022630"/>
    </source>
</evidence>
<accession>A0ABZ0IZK2</accession>
<keyword evidence="10" id="KW-0408">Iron</keyword>
<organism evidence="15 16">
    <name type="scientific">Diaphorobacter limosus</name>
    <dbReference type="NCBI Taxonomy" id="3036128"/>
    <lineage>
        <taxon>Bacteria</taxon>
        <taxon>Pseudomonadati</taxon>
        <taxon>Pseudomonadota</taxon>
        <taxon>Betaproteobacteria</taxon>
        <taxon>Burkholderiales</taxon>
        <taxon>Comamonadaceae</taxon>
        <taxon>Diaphorobacter</taxon>
    </lineage>
</organism>
<name>A0ABZ0IZK2_9BURK</name>
<keyword evidence="11" id="KW-0411">Iron-sulfur</keyword>
<evidence type="ECO:0000256" key="11">
    <source>
        <dbReference type="ARBA" id="ARBA00023014"/>
    </source>
</evidence>
<feature type="transmembrane region" description="Helical" evidence="13">
    <location>
        <begin position="179"/>
        <end position="199"/>
    </location>
</feature>
<keyword evidence="3" id="KW-0285">Flavoprotein</keyword>
<evidence type="ECO:0000256" key="6">
    <source>
        <dbReference type="ARBA" id="ARBA00022723"/>
    </source>
</evidence>
<dbReference type="Gene3D" id="2.40.30.10">
    <property type="entry name" value="Translation factors"/>
    <property type="match status" value="1"/>
</dbReference>
<dbReference type="Gene3D" id="3.40.50.80">
    <property type="entry name" value="Nucleotide-binding domain of ferredoxin-NADP reductase (FNR) module"/>
    <property type="match status" value="1"/>
</dbReference>
<dbReference type="Proteomes" id="UP001303211">
    <property type="component" value="Chromosome"/>
</dbReference>
<gene>
    <name evidence="15" type="ORF">P4826_13485</name>
</gene>
<comment type="subcellular location">
    <subcellularLocation>
        <location evidence="2">Membrane</location>
        <topology evidence="2">Multi-pass membrane protein</topology>
    </subcellularLocation>
</comment>
<evidence type="ECO:0000256" key="12">
    <source>
        <dbReference type="ARBA" id="ARBA00023136"/>
    </source>
</evidence>